<keyword evidence="3" id="KW-1185">Reference proteome</keyword>
<reference evidence="2 3" key="1">
    <citation type="submission" date="2014-06" db="EMBL/GenBank/DDBJ databases">
        <title>Rhizobium pelagicum/R2-400B4.</title>
        <authorList>
            <person name="Kimes N.E."/>
            <person name="Lopez-Perez M."/>
        </authorList>
    </citation>
    <scope>NUCLEOTIDE SEQUENCE [LARGE SCALE GENOMIC DNA]</scope>
    <source>
        <strain evidence="2 3">R2-400B4</strain>
    </source>
</reference>
<feature type="transmembrane region" description="Helical" evidence="1">
    <location>
        <begin position="20"/>
        <end position="51"/>
    </location>
</feature>
<organism evidence="2 3">
    <name type="scientific">Pseudorhizobium pelagicum</name>
    <dbReference type="NCBI Taxonomy" id="1509405"/>
    <lineage>
        <taxon>Bacteria</taxon>
        <taxon>Pseudomonadati</taxon>
        <taxon>Pseudomonadota</taxon>
        <taxon>Alphaproteobacteria</taxon>
        <taxon>Hyphomicrobiales</taxon>
        <taxon>Rhizobiaceae</taxon>
        <taxon>Rhizobium/Agrobacterium group</taxon>
        <taxon>Pseudorhizobium</taxon>
    </lineage>
</organism>
<name>A0A922P0M0_9HYPH</name>
<evidence type="ECO:0000313" key="3">
    <source>
        <dbReference type="Proteomes" id="UP000052167"/>
    </source>
</evidence>
<gene>
    <name evidence="2" type="ORF">GV68_03455</name>
</gene>
<sequence>MRLAWLHTHSLWRFGKDSIMWTWLIDNAAVVSALSSLAMLGVWLIYLQLFYSSYRHRQRPKILITRGGGHTIKSRCILTNMSPEIVFIEAVILKLKLSDREVLCSLSDIDRVGRKGMDQRSELFQGPLSSGEYLDLGTFKDLIVAAMQDGDAEAAIESLEELVVTAVGSYTWHDQLAAAERCFTVRTEGARKLLDPDQITARQIRSHREKQKITHILTEQSSQLARSRSGKSEVRG</sequence>
<proteinExistence type="predicted"/>
<keyword evidence="1" id="KW-1133">Transmembrane helix</keyword>
<keyword evidence="1" id="KW-0472">Membrane</keyword>
<evidence type="ECO:0000313" key="2">
    <source>
        <dbReference type="EMBL" id="KEQ07860.1"/>
    </source>
</evidence>
<accession>A0A922P0M0</accession>
<evidence type="ECO:0000256" key="1">
    <source>
        <dbReference type="SAM" id="Phobius"/>
    </source>
</evidence>
<dbReference type="EMBL" id="JOKJ01000011">
    <property type="protein sequence ID" value="KEQ07860.1"/>
    <property type="molecule type" value="Genomic_DNA"/>
</dbReference>
<keyword evidence="1" id="KW-0812">Transmembrane</keyword>
<dbReference type="Proteomes" id="UP000052167">
    <property type="component" value="Unassembled WGS sequence"/>
</dbReference>
<protein>
    <submittedName>
        <fullName evidence="2">Uncharacterized protein</fullName>
    </submittedName>
</protein>
<dbReference type="AlphaFoldDB" id="A0A922P0M0"/>
<comment type="caution">
    <text evidence="2">The sequence shown here is derived from an EMBL/GenBank/DDBJ whole genome shotgun (WGS) entry which is preliminary data.</text>
</comment>